<dbReference type="Proteomes" id="UP001066276">
    <property type="component" value="Chromosome 4_2"/>
</dbReference>
<evidence type="ECO:0000256" key="1">
    <source>
        <dbReference type="SAM" id="MobiDB-lite"/>
    </source>
</evidence>
<dbReference type="EMBL" id="JANPWB010000008">
    <property type="protein sequence ID" value="KAJ1164429.1"/>
    <property type="molecule type" value="Genomic_DNA"/>
</dbReference>
<dbReference type="AlphaFoldDB" id="A0AAV7SK15"/>
<organism evidence="2 3">
    <name type="scientific">Pleurodeles waltl</name>
    <name type="common">Iberian ribbed newt</name>
    <dbReference type="NCBI Taxonomy" id="8319"/>
    <lineage>
        <taxon>Eukaryota</taxon>
        <taxon>Metazoa</taxon>
        <taxon>Chordata</taxon>
        <taxon>Craniata</taxon>
        <taxon>Vertebrata</taxon>
        <taxon>Euteleostomi</taxon>
        <taxon>Amphibia</taxon>
        <taxon>Batrachia</taxon>
        <taxon>Caudata</taxon>
        <taxon>Salamandroidea</taxon>
        <taxon>Salamandridae</taxon>
        <taxon>Pleurodelinae</taxon>
        <taxon>Pleurodeles</taxon>
    </lineage>
</organism>
<comment type="caution">
    <text evidence="2">The sequence shown here is derived from an EMBL/GenBank/DDBJ whole genome shotgun (WGS) entry which is preliminary data.</text>
</comment>
<gene>
    <name evidence="2" type="ORF">NDU88_004868</name>
</gene>
<evidence type="ECO:0000313" key="3">
    <source>
        <dbReference type="Proteomes" id="UP001066276"/>
    </source>
</evidence>
<feature type="region of interest" description="Disordered" evidence="1">
    <location>
        <begin position="1"/>
        <end position="98"/>
    </location>
</feature>
<protein>
    <submittedName>
        <fullName evidence="2">Uncharacterized protein</fullName>
    </submittedName>
</protein>
<keyword evidence="3" id="KW-1185">Reference proteome</keyword>
<evidence type="ECO:0000313" key="2">
    <source>
        <dbReference type="EMBL" id="KAJ1164429.1"/>
    </source>
</evidence>
<reference evidence="2" key="1">
    <citation type="journal article" date="2022" name="bioRxiv">
        <title>Sequencing and chromosome-scale assembly of the giantPleurodeles waltlgenome.</title>
        <authorList>
            <person name="Brown T."/>
            <person name="Elewa A."/>
            <person name="Iarovenko S."/>
            <person name="Subramanian E."/>
            <person name="Araus A.J."/>
            <person name="Petzold A."/>
            <person name="Susuki M."/>
            <person name="Suzuki K.-i.T."/>
            <person name="Hayashi T."/>
            <person name="Toyoda A."/>
            <person name="Oliveira C."/>
            <person name="Osipova E."/>
            <person name="Leigh N.D."/>
            <person name="Simon A."/>
            <person name="Yun M.H."/>
        </authorList>
    </citation>
    <scope>NUCLEOTIDE SEQUENCE</scope>
    <source>
        <strain evidence="2">20211129_DDA</strain>
        <tissue evidence="2">Liver</tissue>
    </source>
</reference>
<sequence length="98" mass="10240">MRQGPNVRRPQSRRTEAAGGAEIIEDLKKQPWSVGDSCGGGSGKSPPSLSACPFPPSLADGCTIRLGPDGERPGASPKVADGVTGWSGETRREGLPWR</sequence>
<accession>A0AAV7SK15</accession>
<feature type="compositionally biased region" description="Basic and acidic residues" evidence="1">
    <location>
        <begin position="89"/>
        <end position="98"/>
    </location>
</feature>
<name>A0AAV7SK15_PLEWA</name>
<proteinExistence type="predicted"/>